<keyword evidence="6 7" id="KW-0472">Membrane</keyword>
<dbReference type="InterPro" id="IPR036640">
    <property type="entry name" value="ABC1_TM_sf"/>
</dbReference>
<evidence type="ECO:0000256" key="7">
    <source>
        <dbReference type="SAM" id="Phobius"/>
    </source>
</evidence>
<evidence type="ECO:0000256" key="3">
    <source>
        <dbReference type="ARBA" id="ARBA00022741"/>
    </source>
</evidence>
<dbReference type="GO" id="GO:0016887">
    <property type="term" value="F:ATP hydrolysis activity"/>
    <property type="evidence" value="ECO:0007669"/>
    <property type="project" value="InterPro"/>
</dbReference>
<evidence type="ECO:0000313" key="11">
    <source>
        <dbReference type="Proteomes" id="UP000617634"/>
    </source>
</evidence>
<feature type="transmembrane region" description="Helical" evidence="7">
    <location>
        <begin position="30"/>
        <end position="50"/>
    </location>
</feature>
<evidence type="ECO:0000256" key="5">
    <source>
        <dbReference type="ARBA" id="ARBA00022989"/>
    </source>
</evidence>
<dbReference type="AlphaFoldDB" id="A0A931HFN4"/>
<feature type="transmembrane region" description="Helical" evidence="7">
    <location>
        <begin position="243"/>
        <end position="261"/>
    </location>
</feature>
<dbReference type="Pfam" id="PF00005">
    <property type="entry name" value="ABC_tran"/>
    <property type="match status" value="1"/>
</dbReference>
<dbReference type="Proteomes" id="UP000617634">
    <property type="component" value="Unassembled WGS sequence"/>
</dbReference>
<dbReference type="InterPro" id="IPR003593">
    <property type="entry name" value="AAA+_ATPase"/>
</dbReference>
<dbReference type="PROSITE" id="PS50893">
    <property type="entry name" value="ABC_TRANSPORTER_2"/>
    <property type="match status" value="1"/>
</dbReference>
<evidence type="ECO:0000256" key="2">
    <source>
        <dbReference type="ARBA" id="ARBA00022692"/>
    </source>
</evidence>
<protein>
    <submittedName>
        <fullName evidence="10">ABC transporter ATP-binding protein</fullName>
    </submittedName>
</protein>
<comment type="caution">
    <text evidence="10">The sequence shown here is derived from an EMBL/GenBank/DDBJ whole genome shotgun (WGS) entry which is preliminary data.</text>
</comment>
<evidence type="ECO:0000256" key="4">
    <source>
        <dbReference type="ARBA" id="ARBA00022840"/>
    </source>
</evidence>
<dbReference type="Pfam" id="PF00664">
    <property type="entry name" value="ABC_membrane"/>
    <property type="match status" value="1"/>
</dbReference>
<feature type="transmembrane region" description="Helical" evidence="7">
    <location>
        <begin position="307"/>
        <end position="329"/>
    </location>
</feature>
<dbReference type="Gene3D" id="1.20.1560.10">
    <property type="entry name" value="ABC transporter type 1, transmembrane domain"/>
    <property type="match status" value="1"/>
</dbReference>
<dbReference type="SUPFAM" id="SSF52540">
    <property type="entry name" value="P-loop containing nucleoside triphosphate hydrolases"/>
    <property type="match status" value="1"/>
</dbReference>
<dbReference type="InterPro" id="IPR039421">
    <property type="entry name" value="Type_1_exporter"/>
</dbReference>
<keyword evidence="11" id="KW-1185">Reference proteome</keyword>
<evidence type="ECO:0000259" key="8">
    <source>
        <dbReference type="PROSITE" id="PS50893"/>
    </source>
</evidence>
<dbReference type="InterPro" id="IPR011527">
    <property type="entry name" value="ABC1_TM_dom"/>
</dbReference>
<organism evidence="10 11">
    <name type="scientific">Novosphingobium aureum</name>
    <dbReference type="NCBI Taxonomy" id="2792964"/>
    <lineage>
        <taxon>Bacteria</taxon>
        <taxon>Pseudomonadati</taxon>
        <taxon>Pseudomonadota</taxon>
        <taxon>Alphaproteobacteria</taxon>
        <taxon>Sphingomonadales</taxon>
        <taxon>Sphingomonadaceae</taxon>
        <taxon>Novosphingobium</taxon>
    </lineage>
</organism>
<dbReference type="SMART" id="SM00382">
    <property type="entry name" value="AAA"/>
    <property type="match status" value="1"/>
</dbReference>
<feature type="transmembrane region" description="Helical" evidence="7">
    <location>
        <begin position="70"/>
        <end position="88"/>
    </location>
</feature>
<dbReference type="GO" id="GO:0005524">
    <property type="term" value="F:ATP binding"/>
    <property type="evidence" value="ECO:0007669"/>
    <property type="project" value="UniProtKB-KW"/>
</dbReference>
<feature type="transmembrane region" description="Helical" evidence="7">
    <location>
        <begin position="150"/>
        <end position="169"/>
    </location>
</feature>
<accession>A0A931HFN4</accession>
<gene>
    <name evidence="10" type="ORF">I5E68_16470</name>
</gene>
<feature type="domain" description="ABC transmembrane type-1" evidence="9">
    <location>
        <begin position="35"/>
        <end position="317"/>
    </location>
</feature>
<feature type="transmembrane region" description="Helical" evidence="7">
    <location>
        <begin position="175"/>
        <end position="192"/>
    </location>
</feature>
<keyword evidence="3" id="KW-0547">Nucleotide-binding</keyword>
<dbReference type="CDD" id="cd07346">
    <property type="entry name" value="ABC_6TM_exporters"/>
    <property type="match status" value="1"/>
</dbReference>
<dbReference type="GO" id="GO:0005886">
    <property type="term" value="C:plasma membrane"/>
    <property type="evidence" value="ECO:0007669"/>
    <property type="project" value="UniProtKB-SubCell"/>
</dbReference>
<comment type="subcellular location">
    <subcellularLocation>
        <location evidence="1">Cell membrane</location>
        <topology evidence="1">Multi-pass membrane protein</topology>
    </subcellularLocation>
</comment>
<reference evidence="10" key="1">
    <citation type="submission" date="2020-11" db="EMBL/GenBank/DDBJ databases">
        <title>Novosphingobium aureum sp. nov., a marine bacterium isolated from sediment of a salt flat.</title>
        <authorList>
            <person name="Yoo Y."/>
            <person name="Kim J.-J."/>
        </authorList>
    </citation>
    <scope>NUCLEOTIDE SEQUENCE</scope>
    <source>
        <strain evidence="10">YJ-S2-02</strain>
    </source>
</reference>
<dbReference type="PANTHER" id="PTHR43394">
    <property type="entry name" value="ATP-DEPENDENT PERMEASE MDL1, MITOCHONDRIAL"/>
    <property type="match status" value="1"/>
</dbReference>
<dbReference type="Gene3D" id="3.40.50.300">
    <property type="entry name" value="P-loop containing nucleotide triphosphate hydrolases"/>
    <property type="match status" value="1"/>
</dbReference>
<dbReference type="EMBL" id="JADZGI010000003">
    <property type="protein sequence ID" value="MBH0114543.1"/>
    <property type="molecule type" value="Genomic_DNA"/>
</dbReference>
<dbReference type="InterPro" id="IPR027417">
    <property type="entry name" value="P-loop_NTPase"/>
</dbReference>
<evidence type="ECO:0000313" key="10">
    <source>
        <dbReference type="EMBL" id="MBH0114543.1"/>
    </source>
</evidence>
<dbReference type="SUPFAM" id="SSF90123">
    <property type="entry name" value="ABC transporter transmembrane region"/>
    <property type="match status" value="1"/>
</dbReference>
<keyword evidence="2 7" id="KW-0812">Transmembrane</keyword>
<keyword evidence="4 10" id="KW-0067">ATP-binding</keyword>
<sequence>MTPGPAPDPSATQVAGWSSYRRLLPFLRPYYRPLALVLVLSLFSTGLNLAQPYLSKLMIDKALMRGDMTALVEIAGAMIAVSLGGFALNMLSSYRYVSASADMLFDIRAALLEHLQRLSPRFYARFRLGDIMSRINSDVSDIQRVTADSLLSVLSNVLMLAGCVVMMLWLDPVMFLIGVVIIPVCIAFFVHFQRKLTEMTRVMRERGADLGSLLVDTVMGMRTVTALSAEKHEIGRFKARNEAFVSAMLKMQLTSFTAGALPGTLLTASSSAIIIYGGAQIFAGKMTIGTLVAFMTYQSRLFSPIQVLMGLVSGLASARVSLFRIFTLFDTAPEVVEKEDARAFAGLARDLSFSQVSLRHEGRTIIDEASFTIAAGSFCAVLGPSGTGKSSMADLIVRNLDPDAGVIAIDGTDLRELRLDDLRRRIVLVDQAPHLFNDSLANNIAFAWPEASDEDIARAADLAGLTPLLARLPEGLHTRTGERGLALSAGERHRVALARALLRRPSVLILDEPTAALDAETESLVARGLREALPEATLIVITHKPALAELADMTLTIKDTHVALASRELTAGEVG</sequence>
<dbReference type="InterPro" id="IPR003439">
    <property type="entry name" value="ABC_transporter-like_ATP-bd"/>
</dbReference>
<name>A0A931HFN4_9SPHN</name>
<dbReference type="GO" id="GO:0015421">
    <property type="term" value="F:ABC-type oligopeptide transporter activity"/>
    <property type="evidence" value="ECO:0007669"/>
    <property type="project" value="TreeGrafter"/>
</dbReference>
<dbReference type="PROSITE" id="PS50929">
    <property type="entry name" value="ABC_TM1F"/>
    <property type="match status" value="1"/>
</dbReference>
<evidence type="ECO:0000256" key="1">
    <source>
        <dbReference type="ARBA" id="ARBA00004651"/>
    </source>
</evidence>
<dbReference type="RefSeq" id="WP_197166027.1">
    <property type="nucleotide sequence ID" value="NZ_JADZGI010000003.1"/>
</dbReference>
<feature type="transmembrane region" description="Helical" evidence="7">
    <location>
        <begin position="273"/>
        <end position="295"/>
    </location>
</feature>
<evidence type="ECO:0000259" key="9">
    <source>
        <dbReference type="PROSITE" id="PS50929"/>
    </source>
</evidence>
<evidence type="ECO:0000256" key="6">
    <source>
        <dbReference type="ARBA" id="ARBA00023136"/>
    </source>
</evidence>
<keyword evidence="5 7" id="KW-1133">Transmembrane helix</keyword>
<dbReference type="PANTHER" id="PTHR43394:SF1">
    <property type="entry name" value="ATP-BINDING CASSETTE SUB-FAMILY B MEMBER 10, MITOCHONDRIAL"/>
    <property type="match status" value="1"/>
</dbReference>
<proteinExistence type="predicted"/>
<feature type="domain" description="ABC transporter" evidence="8">
    <location>
        <begin position="351"/>
        <end position="574"/>
    </location>
</feature>